<evidence type="ECO:0000259" key="16">
    <source>
        <dbReference type="PROSITE" id="PS50990"/>
    </source>
</evidence>
<comment type="subcellular location">
    <subcellularLocation>
        <location evidence="1">Cell membrane</location>
        <topology evidence="1">Multi-pass membrane protein</topology>
    </subcellularLocation>
</comment>
<dbReference type="GO" id="GO:0015421">
    <property type="term" value="F:ABC-type oligopeptide transporter activity"/>
    <property type="evidence" value="ECO:0007669"/>
    <property type="project" value="TreeGrafter"/>
</dbReference>
<comment type="similarity">
    <text evidence="2">Belongs to the ABC transporter superfamily.</text>
</comment>
<dbReference type="Pfam" id="PF00664">
    <property type="entry name" value="ABC_membrane"/>
    <property type="match status" value="1"/>
</dbReference>
<reference evidence="17 18" key="1">
    <citation type="submission" date="2019-11" db="EMBL/GenBank/DDBJ databases">
        <title>Whole-genome sequence of a Rhodoblastus acidophilus DSM 142.</title>
        <authorList>
            <person name="Kyndt J.A."/>
            <person name="Meyer T.E."/>
        </authorList>
    </citation>
    <scope>NUCLEOTIDE SEQUENCE [LARGE SCALE GENOMIC DNA]</scope>
    <source>
        <strain evidence="17 18">DSM 142</strain>
    </source>
</reference>
<evidence type="ECO:0000256" key="10">
    <source>
        <dbReference type="ARBA" id="ARBA00022989"/>
    </source>
</evidence>
<keyword evidence="7" id="KW-0547">Nucleotide-binding</keyword>
<dbReference type="InterPro" id="IPR011527">
    <property type="entry name" value="ABC1_TM_dom"/>
</dbReference>
<keyword evidence="3" id="KW-0813">Transport</keyword>
<comment type="caution">
    <text evidence="17">The sequence shown here is derived from an EMBL/GenBank/DDBJ whole genome shotgun (WGS) entry which is preliminary data.</text>
</comment>
<evidence type="ECO:0000256" key="11">
    <source>
        <dbReference type="ARBA" id="ARBA00023136"/>
    </source>
</evidence>
<dbReference type="FunFam" id="3.40.50.300:FF:000221">
    <property type="entry name" value="Multidrug ABC transporter ATP-binding protein"/>
    <property type="match status" value="1"/>
</dbReference>
<dbReference type="SUPFAM" id="SSF52540">
    <property type="entry name" value="P-loop containing nucleoside triphosphate hydrolases"/>
    <property type="match status" value="1"/>
</dbReference>
<keyword evidence="9 17" id="KW-0067">ATP-binding</keyword>
<evidence type="ECO:0000256" key="9">
    <source>
        <dbReference type="ARBA" id="ARBA00022840"/>
    </source>
</evidence>
<keyword evidence="4" id="KW-1003">Cell membrane</keyword>
<feature type="transmembrane region" description="Helical" evidence="13">
    <location>
        <begin position="221"/>
        <end position="242"/>
    </location>
</feature>
<gene>
    <name evidence="17" type="ORF">GJ654_12960</name>
</gene>
<dbReference type="GO" id="GO:0005524">
    <property type="term" value="F:ATP binding"/>
    <property type="evidence" value="ECO:0007669"/>
    <property type="project" value="UniProtKB-KW"/>
</dbReference>
<evidence type="ECO:0000256" key="8">
    <source>
        <dbReference type="ARBA" id="ARBA00022801"/>
    </source>
</evidence>
<dbReference type="CDD" id="cd18783">
    <property type="entry name" value="ABC_6TM_PrtD_LapB_HlyB_like"/>
    <property type="match status" value="1"/>
</dbReference>
<dbReference type="PROSITE" id="PS50929">
    <property type="entry name" value="ABC_TM1F"/>
    <property type="match status" value="1"/>
</dbReference>
<feature type="transmembrane region" description="Helical" evidence="13">
    <location>
        <begin position="326"/>
        <end position="346"/>
    </location>
</feature>
<dbReference type="Gene3D" id="3.40.50.300">
    <property type="entry name" value="P-loop containing nucleotide triphosphate hydrolases"/>
    <property type="match status" value="1"/>
</dbReference>
<feature type="transmembrane region" description="Helical" evidence="13">
    <location>
        <begin position="300"/>
        <end position="320"/>
    </location>
</feature>
<evidence type="ECO:0000313" key="17">
    <source>
        <dbReference type="EMBL" id="MTV31896.1"/>
    </source>
</evidence>
<evidence type="ECO:0000256" key="13">
    <source>
        <dbReference type="SAM" id="Phobius"/>
    </source>
</evidence>
<dbReference type="InterPro" id="IPR017871">
    <property type="entry name" value="ABC_transporter-like_CS"/>
</dbReference>
<feature type="domain" description="ABC transporter" evidence="14">
    <location>
        <begin position="502"/>
        <end position="737"/>
    </location>
</feature>
<dbReference type="Proteomes" id="UP000439113">
    <property type="component" value="Unassembled WGS sequence"/>
</dbReference>
<evidence type="ECO:0000259" key="15">
    <source>
        <dbReference type="PROSITE" id="PS50929"/>
    </source>
</evidence>
<feature type="region of interest" description="Disordered" evidence="12">
    <location>
        <begin position="1"/>
        <end position="27"/>
    </location>
</feature>
<dbReference type="GO" id="GO:0005886">
    <property type="term" value="C:plasma membrane"/>
    <property type="evidence" value="ECO:0007669"/>
    <property type="project" value="UniProtKB-SubCell"/>
</dbReference>
<evidence type="ECO:0000256" key="2">
    <source>
        <dbReference type="ARBA" id="ARBA00005417"/>
    </source>
</evidence>
<dbReference type="OrthoDB" id="9787557at2"/>
<evidence type="ECO:0000256" key="6">
    <source>
        <dbReference type="ARBA" id="ARBA00022692"/>
    </source>
</evidence>
<protein>
    <submittedName>
        <fullName evidence="17">ATP-binding cassette domain-containing protein</fullName>
    </submittedName>
</protein>
<feature type="domain" description="ABC transmembrane type-1" evidence="15">
    <location>
        <begin position="188"/>
        <end position="469"/>
    </location>
</feature>
<evidence type="ECO:0000256" key="7">
    <source>
        <dbReference type="ARBA" id="ARBA00022741"/>
    </source>
</evidence>
<dbReference type="RefSeq" id="WP_155446571.1">
    <property type="nucleotide sequence ID" value="NZ_JAOQNR010000015.1"/>
</dbReference>
<dbReference type="SMART" id="SM00382">
    <property type="entry name" value="AAA"/>
    <property type="match status" value="1"/>
</dbReference>
<feature type="domain" description="Peptidase C39" evidence="16">
    <location>
        <begin position="26"/>
        <end position="156"/>
    </location>
</feature>
<dbReference type="InterPro" id="IPR005074">
    <property type="entry name" value="Peptidase_C39"/>
</dbReference>
<dbReference type="AlphaFoldDB" id="A0A6N8DPW8"/>
<feature type="compositionally biased region" description="Basic and acidic residues" evidence="12">
    <location>
        <begin position="16"/>
        <end position="27"/>
    </location>
</feature>
<keyword evidence="8" id="KW-0378">Hydrolase</keyword>
<keyword evidence="6 13" id="KW-0812">Transmembrane</keyword>
<dbReference type="GO" id="GO:0006508">
    <property type="term" value="P:proteolysis"/>
    <property type="evidence" value="ECO:0007669"/>
    <property type="project" value="InterPro"/>
</dbReference>
<organism evidence="17 18">
    <name type="scientific">Rhodoblastus acidophilus</name>
    <name type="common">Rhodopseudomonas acidophila</name>
    <dbReference type="NCBI Taxonomy" id="1074"/>
    <lineage>
        <taxon>Bacteria</taxon>
        <taxon>Pseudomonadati</taxon>
        <taxon>Pseudomonadota</taxon>
        <taxon>Alphaproteobacteria</taxon>
        <taxon>Hyphomicrobiales</taxon>
        <taxon>Rhodoblastaceae</taxon>
        <taxon>Rhodoblastus</taxon>
    </lineage>
</organism>
<dbReference type="PROSITE" id="PS00211">
    <property type="entry name" value="ABC_TRANSPORTER_1"/>
    <property type="match status" value="1"/>
</dbReference>
<dbReference type="PANTHER" id="PTHR43394:SF1">
    <property type="entry name" value="ATP-BINDING CASSETTE SUB-FAMILY B MEMBER 10, MITOCHONDRIAL"/>
    <property type="match status" value="1"/>
</dbReference>
<accession>A0A6N8DPW8</accession>
<dbReference type="InterPro" id="IPR003593">
    <property type="entry name" value="AAA+_ATPase"/>
</dbReference>
<evidence type="ECO:0000256" key="12">
    <source>
        <dbReference type="SAM" id="MobiDB-lite"/>
    </source>
</evidence>
<dbReference type="Gene3D" id="3.90.70.10">
    <property type="entry name" value="Cysteine proteinases"/>
    <property type="match status" value="1"/>
</dbReference>
<dbReference type="InterPro" id="IPR036640">
    <property type="entry name" value="ABC1_TM_sf"/>
</dbReference>
<keyword evidence="10 13" id="KW-1133">Transmembrane helix</keyword>
<dbReference type="PANTHER" id="PTHR43394">
    <property type="entry name" value="ATP-DEPENDENT PERMEASE MDL1, MITOCHONDRIAL"/>
    <property type="match status" value="1"/>
</dbReference>
<name>A0A6N8DPW8_RHOAC</name>
<sequence length="758" mass="83807">MASTEILPANAAGRSKGSDDKGFHHDAGQKHKSALECLCLVAAHHAHAITVDEIVRDNALSDQAVDYDGLVHCARKAGFKARLVHLDWEGLTQIGKAVPAIVRLKTGASLVLARVAADNGAPLGVLLHDPNAAEGAELFVDWLRFQEIWTGELVLVRRNYDLKDEEQPFSLSLIAALIFRERRLARDIAICALILSLIALAPILYYQLMMSKVITYRAMDTFTVLSVGLLVFIVFETIFGFLRSYMLQILTSRVDVRLSEYMFDRMLALPIDFYERTEVGGVMFQVNEMWKIRSFLTGQLFGTVLDSMTLLFFLPVMFAFSPLLTFIVLGFCGLIVVWLVAMLPTFREATGRVIEAQTARGSFLYQTVAGMRTVKSLALESRQRREWDILVARVAKTLDRQAKIAAIVQTGVRPLERLAVVGSYGVGVYMALVTNDPAYTGSLFAFLLLSQRVAGPLMQMAQLITQGDEARAAVGVVSKFLNQPREEGIGDGGVRKPLVGHVEFSQVRFTYKGALSPAIDDVSFEIPVGMTLGVVGRSGSGKTTLTRLLQRLHSEYEGLIKIDGVDVREYNVAHLRRNLGVVLQENFLFRGTIRENIMAAKPNATFDDVVRAARLSGAEEFIDRLPRGYDTYIYEGSPNLSGGQRQRLAIARCMILDPKILIFDEATSALDPDSESIVNDNIRKIAKGRTVIVISHRLSSLVNSDAILVLERGKVLDVAPHRVLLERCEIYRGLWLQQNGHIEAAATNRAAARGASLV</sequence>
<dbReference type="InterPro" id="IPR027417">
    <property type="entry name" value="P-loop_NTPase"/>
</dbReference>
<dbReference type="Gene3D" id="1.20.1560.10">
    <property type="entry name" value="ABC transporter type 1, transmembrane domain"/>
    <property type="match status" value="1"/>
</dbReference>
<dbReference type="Pfam" id="PF03412">
    <property type="entry name" value="Peptidase_C39"/>
    <property type="match status" value="1"/>
</dbReference>
<evidence type="ECO:0000256" key="3">
    <source>
        <dbReference type="ARBA" id="ARBA00022448"/>
    </source>
</evidence>
<dbReference type="GO" id="GO:0016887">
    <property type="term" value="F:ATP hydrolysis activity"/>
    <property type="evidence" value="ECO:0007669"/>
    <property type="project" value="InterPro"/>
</dbReference>
<dbReference type="InterPro" id="IPR039421">
    <property type="entry name" value="Type_1_exporter"/>
</dbReference>
<dbReference type="SUPFAM" id="SSF90123">
    <property type="entry name" value="ABC transporter transmembrane region"/>
    <property type="match status" value="1"/>
</dbReference>
<evidence type="ECO:0000256" key="1">
    <source>
        <dbReference type="ARBA" id="ARBA00004651"/>
    </source>
</evidence>
<dbReference type="EMBL" id="WNKS01000011">
    <property type="protein sequence ID" value="MTV31896.1"/>
    <property type="molecule type" value="Genomic_DNA"/>
</dbReference>
<evidence type="ECO:0000256" key="5">
    <source>
        <dbReference type="ARBA" id="ARBA00022597"/>
    </source>
</evidence>
<evidence type="ECO:0000313" key="18">
    <source>
        <dbReference type="Proteomes" id="UP000439113"/>
    </source>
</evidence>
<keyword evidence="11 13" id="KW-0472">Membrane</keyword>
<feature type="transmembrane region" description="Helical" evidence="13">
    <location>
        <begin position="188"/>
        <end position="209"/>
    </location>
</feature>
<evidence type="ECO:0000259" key="14">
    <source>
        <dbReference type="PROSITE" id="PS50893"/>
    </source>
</evidence>
<evidence type="ECO:0000256" key="4">
    <source>
        <dbReference type="ARBA" id="ARBA00022475"/>
    </source>
</evidence>
<proteinExistence type="inferred from homology"/>
<dbReference type="InterPro" id="IPR003439">
    <property type="entry name" value="ABC_transporter-like_ATP-bd"/>
</dbReference>
<dbReference type="PROSITE" id="PS50893">
    <property type="entry name" value="ABC_TRANSPORTER_2"/>
    <property type="match status" value="1"/>
</dbReference>
<dbReference type="PROSITE" id="PS50990">
    <property type="entry name" value="PEPTIDASE_C39"/>
    <property type="match status" value="1"/>
</dbReference>
<dbReference type="GO" id="GO:0008233">
    <property type="term" value="F:peptidase activity"/>
    <property type="evidence" value="ECO:0007669"/>
    <property type="project" value="InterPro"/>
</dbReference>
<dbReference type="Pfam" id="PF00005">
    <property type="entry name" value="ABC_tran"/>
    <property type="match status" value="1"/>
</dbReference>
<keyword evidence="5" id="KW-0762">Sugar transport</keyword>